<dbReference type="GO" id="GO:0005524">
    <property type="term" value="F:ATP binding"/>
    <property type="evidence" value="ECO:0007669"/>
    <property type="project" value="UniProtKB-KW"/>
</dbReference>
<keyword evidence="1" id="KW-0131">Cell cycle</keyword>
<organism evidence="1 2">
    <name type="scientific">Candidatus Gottesmanbacteria bacterium GW2011_GWA1_34_13</name>
    <dbReference type="NCBI Taxonomy" id="1618434"/>
    <lineage>
        <taxon>Bacteria</taxon>
        <taxon>Candidatus Gottesmaniibacteriota</taxon>
    </lineage>
</organism>
<evidence type="ECO:0000313" key="1">
    <source>
        <dbReference type="EMBL" id="KKP57450.1"/>
    </source>
</evidence>
<dbReference type="PATRIC" id="fig|1618434.3.peg.600"/>
<comment type="caution">
    <text evidence="1">The sequence shown here is derived from an EMBL/GenBank/DDBJ whole genome shotgun (WGS) entry which is preliminary data.</text>
</comment>
<dbReference type="STRING" id="1618434.UR52_C0031G0005"/>
<dbReference type="Proteomes" id="UP000034176">
    <property type="component" value="Unassembled WGS sequence"/>
</dbReference>
<dbReference type="GO" id="GO:0051301">
    <property type="term" value="P:cell division"/>
    <property type="evidence" value="ECO:0007669"/>
    <property type="project" value="UniProtKB-KW"/>
</dbReference>
<protein>
    <submittedName>
        <fullName evidence="1">Cell division ATP-binding protein FtsE</fullName>
    </submittedName>
</protein>
<dbReference type="InterPro" id="IPR027417">
    <property type="entry name" value="P-loop_NTPase"/>
</dbReference>
<keyword evidence="1" id="KW-0547">Nucleotide-binding</keyword>
<dbReference type="SUPFAM" id="SSF52540">
    <property type="entry name" value="P-loop containing nucleoside triphosphate hydrolases"/>
    <property type="match status" value="1"/>
</dbReference>
<dbReference type="Gene3D" id="3.40.50.300">
    <property type="entry name" value="P-loop containing nucleotide triphosphate hydrolases"/>
    <property type="match status" value="1"/>
</dbReference>
<sequence length="49" mass="5485">MKILREINDLGTTVIMATHNADIVNSLNKRVITIKKGKVVKDEKTGKYS</sequence>
<dbReference type="EMBL" id="LBPN01000031">
    <property type="protein sequence ID" value="KKP57450.1"/>
    <property type="molecule type" value="Genomic_DNA"/>
</dbReference>
<gene>
    <name evidence="1" type="ORF">UR52_C0031G0005</name>
</gene>
<keyword evidence="1" id="KW-0132">Cell division</keyword>
<proteinExistence type="predicted"/>
<evidence type="ECO:0000313" key="2">
    <source>
        <dbReference type="Proteomes" id="UP000034176"/>
    </source>
</evidence>
<keyword evidence="1" id="KW-0067">ATP-binding</keyword>
<dbReference type="AlphaFoldDB" id="A0A0G0D2H0"/>
<accession>A0A0G0D2H0</accession>
<name>A0A0G0D2H0_9BACT</name>
<reference evidence="1 2" key="1">
    <citation type="journal article" date="2015" name="Nature">
        <title>rRNA introns, odd ribosomes, and small enigmatic genomes across a large radiation of phyla.</title>
        <authorList>
            <person name="Brown C.T."/>
            <person name="Hug L.A."/>
            <person name="Thomas B.C."/>
            <person name="Sharon I."/>
            <person name="Castelle C.J."/>
            <person name="Singh A."/>
            <person name="Wilkins M.J."/>
            <person name="Williams K.H."/>
            <person name="Banfield J.F."/>
        </authorList>
    </citation>
    <scope>NUCLEOTIDE SEQUENCE [LARGE SCALE GENOMIC DNA]</scope>
</reference>